<feature type="transmembrane region" description="Helical" evidence="17">
    <location>
        <begin position="1754"/>
        <end position="1780"/>
    </location>
</feature>
<feature type="transmembrane region" description="Helical" evidence="17">
    <location>
        <begin position="698"/>
        <end position="720"/>
    </location>
</feature>
<evidence type="ECO:0000256" key="4">
    <source>
        <dbReference type="ARBA" id="ARBA00022568"/>
    </source>
</evidence>
<keyword evidence="6 17" id="KW-0812">Transmembrane</keyword>
<feature type="region of interest" description="Disordered" evidence="16">
    <location>
        <begin position="2021"/>
        <end position="2051"/>
    </location>
</feature>
<feature type="compositionally biased region" description="Basic and acidic residues" evidence="16">
    <location>
        <begin position="2038"/>
        <end position="2051"/>
    </location>
</feature>
<dbReference type="EMBL" id="HE978320">
    <property type="protein sequence ID" value="CCK71120.1"/>
    <property type="molecule type" value="Genomic_DNA"/>
</dbReference>
<evidence type="ECO:0000256" key="8">
    <source>
        <dbReference type="ARBA" id="ARBA00022882"/>
    </source>
</evidence>
<dbReference type="Pfam" id="PF00520">
    <property type="entry name" value="Ion_trans"/>
    <property type="match status" value="4"/>
</dbReference>
<evidence type="ECO:0000256" key="3">
    <source>
        <dbReference type="ARBA" id="ARBA00022475"/>
    </source>
</evidence>
<comment type="similarity">
    <text evidence="14">Belongs to the calcium channel alpha-1 subunit (TC 1.A.1.11) family.</text>
</comment>
<feature type="compositionally biased region" description="Basic and acidic residues" evidence="16">
    <location>
        <begin position="30"/>
        <end position="41"/>
    </location>
</feature>
<dbReference type="GO" id="GO:0098703">
    <property type="term" value="P:calcium ion import across plasma membrane"/>
    <property type="evidence" value="ECO:0007669"/>
    <property type="project" value="TreeGrafter"/>
</dbReference>
<keyword evidence="7" id="KW-0106">Calcium</keyword>
<feature type="domain" description="Ion transport" evidence="18">
    <location>
        <begin position="1223"/>
        <end position="1491"/>
    </location>
</feature>
<feature type="transmembrane region" description="Helical" evidence="17">
    <location>
        <begin position="1218"/>
        <end position="1240"/>
    </location>
</feature>
<dbReference type="HOGENOM" id="CLU_000443_2_0_1"/>
<feature type="domain" description="Ion transport" evidence="18">
    <location>
        <begin position="1541"/>
        <end position="1788"/>
    </location>
</feature>
<dbReference type="PANTHER" id="PTHR45628">
    <property type="entry name" value="VOLTAGE-DEPENDENT CALCIUM CHANNEL TYPE A SUBUNIT ALPHA-1"/>
    <property type="match status" value="1"/>
</dbReference>
<feature type="compositionally biased region" description="Polar residues" evidence="16">
    <location>
        <begin position="117"/>
        <end position="135"/>
    </location>
</feature>
<feature type="region of interest" description="Disordered" evidence="16">
    <location>
        <begin position="1"/>
        <end position="170"/>
    </location>
</feature>
<feature type="transmembrane region" description="Helical" evidence="17">
    <location>
        <begin position="813"/>
        <end position="831"/>
    </location>
</feature>
<dbReference type="InterPro" id="IPR005821">
    <property type="entry name" value="Ion_trans_dom"/>
</dbReference>
<feature type="transmembrane region" description="Helical" evidence="17">
    <location>
        <begin position="1252"/>
        <end position="1270"/>
    </location>
</feature>
<dbReference type="InterPro" id="IPR027359">
    <property type="entry name" value="Volt_channel_dom_sf"/>
</dbReference>
<dbReference type="FunFam" id="1.10.287.70:FF:000118">
    <property type="entry name" value="Calcium channel subunit Cch1"/>
    <property type="match status" value="1"/>
</dbReference>
<sequence length="2051" mass="238746">MENHQRILTGPFEPGRRPPPPPPATGGPRENIRLKSTERRPPPIVIPPALHISPPQGETDLEDDSNKSDKLESPMARLFKTHIVGKASKRRPKLSLRTTSFNSSRSNDDDNLKTGKSAVSQNIFGDASGLSTASPNRKRGRSLRKPSASTSKDSKSRSRSRSVSIGSTDRAPRSAKVLSLIAADDMDEFQDIQNEFRNVTDEKGLKWLPSLNKQDDEEEDQETETGRFFTEQEDRYFLYPTTPGIASNKDTFFRNPIKAQPENNVLETNSEWNEQWEGMSSINNNLKSVFDDDDLHTKNDDVMESTLSIALPDFDEPVKKAREPLKLYGNSLGVIPPDNRIRLVLAELHERSWFKTLYLFLLTFFTVLLAYRTYNPKNVDFLYRFNNWSDYINFILFILFTINDVTKIVAFGFWDDSDMFAAYGKEYRSLLERFGIVKLYESLTRKYGATLIDSILPFKIHTAVERKHLQETMRNRVADQKTPGDKKDRFQIPRAFARSSWNRIDLVSTSCFWIGMFVSIKNYDKRVGIRIFKPLAVLRILRLVNTDTGISSILRALKYGIPQLINVGSMMVYFWVFFGILGVQIFQGSLRRHCVWVNPSDPADRYQYNMQFCGGHLEPETKQRMNYVFEDGSNGPVSKGFLCPPYSKCISNSNPYNGRVSFDNIVNSMELVFVIMSANTFTDLMYYTMDSDEMAACLFFIFCIFVLTIWMMNLLIAVLVSSYDLAHEKYKKKKLERRDDETWVVRLARGYWKYFKVKASSTDFPVWASKGIFWYENFEWIFVVLIITDLVMRACLSDQSSEHDIYRLYMTDRGISIVLFLETLLRMVLYIPNPWRFLLKANYIIDLVISFITLIVSSLAVKGKLGHSYYWLSLFQIFRFYRVVLSISLARQLWQVVLKNGMMIWNLTSFYFFFTFLVAIILSLFFEGVVDPNEMSDEAFAMYSLPNSFLSLFIIGSTENWTSILYTLQQYSPNVSSAFFCSVLLIIWFILSNSVMLNIFIALISGSMEIEESEKRPLQIKHYLKYVYPQKIQEYTHASLIQRIRKKIFGRGEVEDSRDFKQFLIRGTAIMNIAHNMDDLAKEINENSSEKESKQKVVLHWINKVFKFPVLLKRLRFFKNNPFYRKPEVVFTEMNGIDGKTYILQLNEFEDEKLEYLKSHPSFNYSYYIFPPRHRFRRFCQRLVPPSFGKRTDGVRFFEDDTDMYTKRRYFSKIERDLFVFTYAIVTVLLVIVSCFVTPLYRKKNHIRKHDWPLYIDCAFIVLFSLEFIVKTVADGWVYSPNAYTKNPWNLVDFSVLMYMWIYLIAYLKNDGNLSRIFKGLSALRALRCLTISNTARQTFTMVLFKGMKKITEAGVISFTLLFPFTIWGLGLFRGRLGTCNDGSLDRAHCFDEYTNQVFKWDVMMPRTYSQPNLYFDSFPSSLRSLFEIISLEGWVDLLTNLMNSTGVGTATSTLGDPKNAIFMIFFNFLSMVFILNLFVSFIVSNYAKTTGSAYYTAEEKAWLESLKLLSQTKPLAQPNLFELSKSRLFFYHLAVEKKNFYYATFLQIVLYMHIVVLLSISYSHSTALVTFSEVFFMVSTSIFLLQELFQMYGEGIYLYSSHLWNTLRFLILTVSFILTITGFHVHPNHVWFHNLKDFFHLIMFLYVIPQSDMLTELLQTATASLPPILSLTYTWAILFLVYAMALNQIFGLTRLGSNTTDNLNFRTIVKSLIVLFRCSFGEGWNYIMDDLTVAEPFCTTDPTTGYSDCGSRIYAYLLLMSWNVLSMYIFMNMFISLVIGNFSYVYRSGGSHSPVNRTEIKKYVEAWVKYDPDGTGELEFSLLPKLMHSFDGTFSFKVWEGSLTISNLVKHYMTVNPDDPYDVKVDLKGLNLKLNTINKAKILHRRLQYRRFVQETRYTNSYEGAIKFSRLLCLVPLYTTYNPRECLGIDQYVRHLYNMNKVDKYLDNQRNVDVLDMVVTRWKYHLKKKYFHLKIKDGDFMGDDDFANSTLDRRDSTDNLPIETPRMDFGVDNFMWSPDMSRVDQESPDLIQQLSWVDDKKDKEDSKENT</sequence>
<feature type="transmembrane region" description="Helical" evidence="17">
    <location>
        <begin position="1669"/>
        <end position="1687"/>
    </location>
</feature>
<reference evidence="20" key="2">
    <citation type="submission" date="2012-08" db="EMBL/GenBank/DDBJ databases">
        <title>Genome sequence of Kazachstania naganishii.</title>
        <authorList>
            <person name="Gordon J.L."/>
            <person name="Armisen D."/>
            <person name="Proux-Wera E."/>
            <person name="OhEigeartaigh S.S."/>
            <person name="Byrne K.P."/>
            <person name="Wolfe K.H."/>
        </authorList>
    </citation>
    <scope>NUCLEOTIDE SEQUENCE [LARGE SCALE GENOMIC DNA]</scope>
    <source>
        <strain evidence="20">ATCC MYA-139 / BCRC 22969 / CBS 8797 / CCRC 22969 / KCTC 17520 / NBRC 10181 / NCYC 3082</strain>
    </source>
</reference>
<feature type="transmembrane region" description="Helical" evidence="17">
    <location>
        <begin position="1461"/>
        <end position="1484"/>
    </location>
</feature>
<keyword evidence="9 17" id="KW-1133">Transmembrane helix</keyword>
<feature type="transmembrane region" description="Helical" evidence="17">
    <location>
        <begin position="391"/>
        <end position="414"/>
    </location>
</feature>
<keyword evidence="2" id="KW-0813">Transport</keyword>
<feature type="transmembrane region" description="Helical" evidence="17">
    <location>
        <begin position="1354"/>
        <end position="1373"/>
    </location>
</feature>
<evidence type="ECO:0000256" key="12">
    <source>
        <dbReference type="ARBA" id="ARBA00023180"/>
    </source>
</evidence>
<evidence type="ECO:0000313" key="19">
    <source>
        <dbReference type="EMBL" id="CCK71120.1"/>
    </source>
</evidence>
<keyword evidence="5" id="KW-0107">Calcium channel</keyword>
<dbReference type="InterPro" id="IPR050599">
    <property type="entry name" value="VDCC_alpha-1_subunit"/>
</dbReference>
<feature type="region of interest" description="Disordered" evidence="16">
    <location>
        <begin position="208"/>
        <end position="227"/>
    </location>
</feature>
<feature type="transmembrane region" description="Helical" evidence="17">
    <location>
        <begin position="1291"/>
        <end position="1308"/>
    </location>
</feature>
<feature type="domain" description="Ion transport" evidence="18">
    <location>
        <begin position="777"/>
        <end position="1013"/>
    </location>
</feature>
<feature type="transmembrane region" description="Helical" evidence="17">
    <location>
        <begin position="352"/>
        <end position="371"/>
    </location>
</feature>
<keyword evidence="4" id="KW-0109">Calcium transport</keyword>
<gene>
    <name evidence="19" type="primary">KNAG0G00640</name>
    <name evidence="19" type="ordered locus">KNAG_0G00640</name>
</gene>
<keyword evidence="20" id="KW-1185">Reference proteome</keyword>
<evidence type="ECO:0000256" key="14">
    <source>
        <dbReference type="ARBA" id="ARBA00061395"/>
    </source>
</evidence>
<dbReference type="RefSeq" id="XP_022465366.1">
    <property type="nucleotide sequence ID" value="XM_022608918.1"/>
</dbReference>
<evidence type="ECO:0000259" key="18">
    <source>
        <dbReference type="Pfam" id="PF00520"/>
    </source>
</evidence>
<evidence type="ECO:0000256" key="9">
    <source>
        <dbReference type="ARBA" id="ARBA00022989"/>
    </source>
</evidence>
<protein>
    <recommendedName>
        <fullName evidence="15">Calcium-channel protein CCH1</fullName>
    </recommendedName>
</protein>
<comment type="subcellular location">
    <subcellularLocation>
        <location evidence="1">Cell membrane</location>
        <topology evidence="1">Multi-pass membrane protein</topology>
    </subcellularLocation>
</comment>
<feature type="transmembrane region" description="Helical" evidence="17">
    <location>
        <begin position="772"/>
        <end position="792"/>
    </location>
</feature>
<keyword evidence="13" id="KW-0407">Ion channel</keyword>
<dbReference type="STRING" id="1071383.J7R8C6"/>
<name>J7R8C6_HUIN7</name>
<evidence type="ECO:0000256" key="11">
    <source>
        <dbReference type="ARBA" id="ARBA00023136"/>
    </source>
</evidence>
<proteinExistence type="inferred from homology"/>
<feature type="domain" description="Ion transport" evidence="18">
    <location>
        <begin position="352"/>
        <end position="729"/>
    </location>
</feature>
<feature type="transmembrane region" description="Helical" evidence="17">
    <location>
        <begin position="910"/>
        <end position="928"/>
    </location>
</feature>
<keyword evidence="11 17" id="KW-0472">Membrane</keyword>
<feature type="transmembrane region" description="Helical" evidence="17">
    <location>
        <begin position="843"/>
        <end position="861"/>
    </location>
</feature>
<dbReference type="Gene3D" id="1.20.120.350">
    <property type="entry name" value="Voltage-gated potassium channels. Chain C"/>
    <property type="match status" value="2"/>
</dbReference>
<evidence type="ECO:0000256" key="13">
    <source>
        <dbReference type="ARBA" id="ARBA00023303"/>
    </source>
</evidence>
<dbReference type="GeneID" id="34526844"/>
<feature type="compositionally biased region" description="Low complexity" evidence="16">
    <location>
        <begin position="95"/>
        <end position="105"/>
    </location>
</feature>
<dbReference type="OrthoDB" id="416585at2759"/>
<feature type="transmembrane region" description="Helical" evidence="17">
    <location>
        <begin position="564"/>
        <end position="586"/>
    </location>
</feature>
<keyword evidence="3" id="KW-1003">Cell membrane</keyword>
<accession>J7R8C6</accession>
<dbReference type="OMA" id="TLFIAWN"/>
<evidence type="ECO:0000256" key="16">
    <source>
        <dbReference type="SAM" id="MobiDB-lite"/>
    </source>
</evidence>
<dbReference type="eggNOG" id="KOG2301">
    <property type="taxonomic scope" value="Eukaryota"/>
</dbReference>
<dbReference type="GO" id="GO:0008331">
    <property type="term" value="F:high voltage-gated calcium channel activity"/>
    <property type="evidence" value="ECO:0007669"/>
    <property type="project" value="TreeGrafter"/>
</dbReference>
<dbReference type="Gene3D" id="1.10.287.70">
    <property type="match status" value="4"/>
</dbReference>
<evidence type="ECO:0000256" key="1">
    <source>
        <dbReference type="ARBA" id="ARBA00004651"/>
    </source>
</evidence>
<dbReference type="KEGG" id="kng:KNAG_0G00640"/>
<dbReference type="PANTHER" id="PTHR45628:SF7">
    <property type="entry name" value="VOLTAGE-DEPENDENT CALCIUM CHANNEL TYPE A SUBUNIT ALPHA-1"/>
    <property type="match status" value="1"/>
</dbReference>
<feature type="transmembrane region" description="Helical" evidence="17">
    <location>
        <begin position="1607"/>
        <end position="1624"/>
    </location>
</feature>
<dbReference type="SUPFAM" id="SSF81324">
    <property type="entry name" value="Voltage-gated potassium channels"/>
    <property type="match status" value="3"/>
</dbReference>
<evidence type="ECO:0000256" key="6">
    <source>
        <dbReference type="ARBA" id="ARBA00022692"/>
    </source>
</evidence>
<dbReference type="Proteomes" id="UP000006310">
    <property type="component" value="Chromosome 7"/>
</dbReference>
<evidence type="ECO:0000256" key="17">
    <source>
        <dbReference type="SAM" id="Phobius"/>
    </source>
</evidence>
<dbReference type="FunFam" id="1.10.287.70:FF:000093">
    <property type="entry name" value="Calcium channel subunit Cch1"/>
    <property type="match status" value="1"/>
</dbReference>
<feature type="transmembrane region" description="Helical" evidence="17">
    <location>
        <begin position="977"/>
        <end position="1006"/>
    </location>
</feature>
<evidence type="ECO:0000256" key="15">
    <source>
        <dbReference type="ARBA" id="ARBA00067459"/>
    </source>
</evidence>
<evidence type="ECO:0000256" key="10">
    <source>
        <dbReference type="ARBA" id="ARBA00023065"/>
    </source>
</evidence>
<feature type="transmembrane region" description="Helical" evidence="17">
    <location>
        <begin position="940"/>
        <end position="957"/>
    </location>
</feature>
<reference evidence="19 20" key="1">
    <citation type="journal article" date="2011" name="Proc. Natl. Acad. Sci. U.S.A.">
        <title>Evolutionary erosion of yeast sex chromosomes by mating-type switching accidents.</title>
        <authorList>
            <person name="Gordon J.L."/>
            <person name="Armisen D."/>
            <person name="Proux-Wera E."/>
            <person name="Oheigeartaigh S.S."/>
            <person name="Byrne K.P."/>
            <person name="Wolfe K.H."/>
        </authorList>
    </citation>
    <scope>NUCLEOTIDE SEQUENCE [LARGE SCALE GENOMIC DNA]</scope>
    <source>
        <strain evidence="20">ATCC MYA-139 / BCRC 22969 / CBS 8797 / CCRC 22969 / KCTC 17520 / NBRC 10181 / NCYC 3082</strain>
    </source>
</reference>
<feature type="transmembrane region" description="Helical" evidence="17">
    <location>
        <begin position="1541"/>
        <end position="1561"/>
    </location>
</feature>
<evidence type="ECO:0000256" key="7">
    <source>
        <dbReference type="ARBA" id="ARBA00022837"/>
    </source>
</evidence>
<organism evidence="19 20">
    <name type="scientific">Huiozyma naganishii (strain ATCC MYA-139 / BCRC 22969 / CBS 8797 / KCTC 17520 / NBRC 10181 / NCYC 3082 / Yp74L-3)</name>
    <name type="common">Yeast</name>
    <name type="synonym">Kazachstania naganishii</name>
    <dbReference type="NCBI Taxonomy" id="1071383"/>
    <lineage>
        <taxon>Eukaryota</taxon>
        <taxon>Fungi</taxon>
        <taxon>Dikarya</taxon>
        <taxon>Ascomycota</taxon>
        <taxon>Saccharomycotina</taxon>
        <taxon>Saccharomycetes</taxon>
        <taxon>Saccharomycetales</taxon>
        <taxon>Saccharomycetaceae</taxon>
        <taxon>Huiozyma</taxon>
    </lineage>
</organism>
<evidence type="ECO:0000313" key="20">
    <source>
        <dbReference type="Proteomes" id="UP000006310"/>
    </source>
</evidence>
<evidence type="ECO:0000256" key="5">
    <source>
        <dbReference type="ARBA" id="ARBA00022673"/>
    </source>
</evidence>
<evidence type="ECO:0000256" key="2">
    <source>
        <dbReference type="ARBA" id="ARBA00022448"/>
    </source>
</evidence>
<keyword evidence="10" id="KW-0406">Ion transport</keyword>
<dbReference type="GO" id="GO:0005891">
    <property type="term" value="C:voltage-gated calcium channel complex"/>
    <property type="evidence" value="ECO:0007669"/>
    <property type="project" value="TreeGrafter"/>
</dbReference>
<keyword evidence="12" id="KW-0325">Glycoprotein</keyword>
<keyword evidence="8" id="KW-0851">Voltage-gated channel</keyword>
<feature type="transmembrane region" description="Helical" evidence="17">
    <location>
        <begin position="1568"/>
        <end position="1587"/>
    </location>
</feature>